<keyword evidence="2" id="KW-1185">Reference proteome</keyword>
<dbReference type="OrthoDB" id="1303972at2759"/>
<organism evidence="1 2">
    <name type="scientific">Solanum commersonii</name>
    <name type="common">Commerson's wild potato</name>
    <name type="synonym">Commerson's nightshade</name>
    <dbReference type="NCBI Taxonomy" id="4109"/>
    <lineage>
        <taxon>Eukaryota</taxon>
        <taxon>Viridiplantae</taxon>
        <taxon>Streptophyta</taxon>
        <taxon>Embryophyta</taxon>
        <taxon>Tracheophyta</taxon>
        <taxon>Spermatophyta</taxon>
        <taxon>Magnoliopsida</taxon>
        <taxon>eudicotyledons</taxon>
        <taxon>Gunneridae</taxon>
        <taxon>Pentapetalae</taxon>
        <taxon>asterids</taxon>
        <taxon>lamiids</taxon>
        <taxon>Solanales</taxon>
        <taxon>Solanaceae</taxon>
        <taxon>Solanoideae</taxon>
        <taxon>Solaneae</taxon>
        <taxon>Solanum</taxon>
    </lineage>
</organism>
<dbReference type="EMBL" id="JACXVP010000005">
    <property type="protein sequence ID" value="KAG5604806.1"/>
    <property type="molecule type" value="Genomic_DNA"/>
</dbReference>
<evidence type="ECO:0000313" key="1">
    <source>
        <dbReference type="EMBL" id="KAG5604806.1"/>
    </source>
</evidence>
<name>A0A9J5Z136_SOLCO</name>
<dbReference type="AlphaFoldDB" id="A0A9J5Z136"/>
<reference evidence="1 2" key="1">
    <citation type="submission" date="2020-09" db="EMBL/GenBank/DDBJ databases">
        <title>De no assembly of potato wild relative species, Solanum commersonii.</title>
        <authorList>
            <person name="Cho K."/>
        </authorList>
    </citation>
    <scope>NUCLEOTIDE SEQUENCE [LARGE SCALE GENOMIC DNA]</scope>
    <source>
        <strain evidence="1">LZ3.2</strain>
        <tissue evidence="1">Leaf</tissue>
    </source>
</reference>
<protein>
    <submittedName>
        <fullName evidence="1">Uncharacterized protein</fullName>
    </submittedName>
</protein>
<feature type="non-terminal residue" evidence="1">
    <location>
        <position position="1"/>
    </location>
</feature>
<accession>A0A9J5Z136</accession>
<proteinExistence type="predicted"/>
<gene>
    <name evidence="1" type="ORF">H5410_026298</name>
</gene>
<comment type="caution">
    <text evidence="1">The sequence shown here is derived from an EMBL/GenBank/DDBJ whole genome shotgun (WGS) entry which is preliminary data.</text>
</comment>
<evidence type="ECO:0000313" key="2">
    <source>
        <dbReference type="Proteomes" id="UP000824120"/>
    </source>
</evidence>
<sequence length="220" mass="24589">MSNSISSSQTLISQEVENPSSFNFSIPPPDETPSTPVCGVGETSAIAASEFKRKGLGKGRGKVLNLKSLPLHLSLSDLVILSWNHLFEPPVPYLHEPKVHEFFYKMELLEGGRIATTVRNVETCLDEEILGIILGVHVEEIRTIEGCKPSSDFTKLATKRGDVKNAGLPKKFLKGEYQLMFEFINKLMVPRTEKRTMASDVDLFLMEKLDDIEERNLLAI</sequence>
<dbReference type="Proteomes" id="UP000824120">
    <property type="component" value="Chromosome 5"/>
</dbReference>